<dbReference type="Proteomes" id="UP001153269">
    <property type="component" value="Unassembled WGS sequence"/>
</dbReference>
<accession>A0A9N7W185</accession>
<reference evidence="2" key="1">
    <citation type="submission" date="2020-03" db="EMBL/GenBank/DDBJ databases">
        <authorList>
            <person name="Weist P."/>
        </authorList>
    </citation>
    <scope>NUCLEOTIDE SEQUENCE</scope>
</reference>
<evidence type="ECO:0000313" key="2">
    <source>
        <dbReference type="EMBL" id="CAB1459008.1"/>
    </source>
</evidence>
<comment type="caution">
    <text evidence="2">The sequence shown here is derived from an EMBL/GenBank/DDBJ whole genome shotgun (WGS) entry which is preliminary data.</text>
</comment>
<keyword evidence="3" id="KW-1185">Reference proteome</keyword>
<dbReference type="AlphaFoldDB" id="A0A9N7W185"/>
<gene>
    <name evidence="2" type="ORF">PLEPLA_LOCUS46844</name>
</gene>
<evidence type="ECO:0000313" key="3">
    <source>
        <dbReference type="Proteomes" id="UP001153269"/>
    </source>
</evidence>
<protein>
    <submittedName>
        <fullName evidence="2">Uncharacterized protein</fullName>
    </submittedName>
</protein>
<sequence length="99" mass="10744">MRAAVRLVRANTAEGFVCSQFYTSAHNQSRRAVEPEPDRQLPRLGHGTTSRSPITEAITARRGGERQHKREPCGASGGGRASNPLRRSSDGLHLAVVLI</sequence>
<name>A0A9N7W185_PLEPL</name>
<organism evidence="2 3">
    <name type="scientific">Pleuronectes platessa</name>
    <name type="common">European plaice</name>
    <dbReference type="NCBI Taxonomy" id="8262"/>
    <lineage>
        <taxon>Eukaryota</taxon>
        <taxon>Metazoa</taxon>
        <taxon>Chordata</taxon>
        <taxon>Craniata</taxon>
        <taxon>Vertebrata</taxon>
        <taxon>Euteleostomi</taxon>
        <taxon>Actinopterygii</taxon>
        <taxon>Neopterygii</taxon>
        <taxon>Teleostei</taxon>
        <taxon>Neoteleostei</taxon>
        <taxon>Acanthomorphata</taxon>
        <taxon>Carangaria</taxon>
        <taxon>Pleuronectiformes</taxon>
        <taxon>Pleuronectoidei</taxon>
        <taxon>Pleuronectidae</taxon>
        <taxon>Pleuronectes</taxon>
    </lineage>
</organism>
<evidence type="ECO:0000256" key="1">
    <source>
        <dbReference type="SAM" id="MobiDB-lite"/>
    </source>
</evidence>
<feature type="compositionally biased region" description="Basic and acidic residues" evidence="1">
    <location>
        <begin position="62"/>
        <end position="72"/>
    </location>
</feature>
<feature type="compositionally biased region" description="Basic and acidic residues" evidence="1">
    <location>
        <begin position="31"/>
        <end position="41"/>
    </location>
</feature>
<proteinExistence type="predicted"/>
<dbReference type="EMBL" id="CADEAL010004413">
    <property type="protein sequence ID" value="CAB1459008.1"/>
    <property type="molecule type" value="Genomic_DNA"/>
</dbReference>
<feature type="region of interest" description="Disordered" evidence="1">
    <location>
        <begin position="26"/>
        <end position="87"/>
    </location>
</feature>